<dbReference type="EMBL" id="LSRX01000275">
    <property type="protein sequence ID" value="OLQ02030.1"/>
    <property type="molecule type" value="Genomic_DNA"/>
</dbReference>
<gene>
    <name evidence="3" type="primary">Mterfd1</name>
    <name evidence="3" type="ORF">AK812_SmicGene15186</name>
</gene>
<evidence type="ECO:0000256" key="2">
    <source>
        <dbReference type="ARBA" id="ARBA00022946"/>
    </source>
</evidence>
<proteinExistence type="inferred from homology"/>
<dbReference type="PANTHER" id="PTHR13068:SF151">
    <property type="entry name" value="TRANSCRIPTION TERMINATION FACTOR MTERF9, CHLOROPLASTIC"/>
    <property type="match status" value="1"/>
</dbReference>
<evidence type="ECO:0000313" key="4">
    <source>
        <dbReference type="Proteomes" id="UP000186817"/>
    </source>
</evidence>
<dbReference type="OrthoDB" id="438887at2759"/>
<keyword evidence="2" id="KW-0809">Transit peptide</keyword>
<dbReference type="InterPro" id="IPR003690">
    <property type="entry name" value="MTERF"/>
</dbReference>
<reference evidence="3 4" key="1">
    <citation type="submission" date="2016-02" db="EMBL/GenBank/DDBJ databases">
        <title>Genome analysis of coral dinoflagellate symbionts highlights evolutionary adaptations to a symbiotic lifestyle.</title>
        <authorList>
            <person name="Aranda M."/>
            <person name="Li Y."/>
            <person name="Liew Y.J."/>
            <person name="Baumgarten S."/>
            <person name="Simakov O."/>
            <person name="Wilson M."/>
            <person name="Piel J."/>
            <person name="Ashoor H."/>
            <person name="Bougouffa S."/>
            <person name="Bajic V.B."/>
            <person name="Ryu T."/>
            <person name="Ravasi T."/>
            <person name="Bayer T."/>
            <person name="Micklem G."/>
            <person name="Kim H."/>
            <person name="Bhak J."/>
            <person name="Lajeunesse T.C."/>
            <person name="Voolstra C.R."/>
        </authorList>
    </citation>
    <scope>NUCLEOTIDE SEQUENCE [LARGE SCALE GENOMIC DNA]</scope>
    <source>
        <strain evidence="3 4">CCMP2467</strain>
    </source>
</reference>
<accession>A0A1Q9E3M9</accession>
<evidence type="ECO:0000313" key="3">
    <source>
        <dbReference type="EMBL" id="OLQ02030.1"/>
    </source>
</evidence>
<dbReference type="Pfam" id="PF02536">
    <property type="entry name" value="mTERF"/>
    <property type="match status" value="2"/>
</dbReference>
<name>A0A1Q9E3M9_SYMMI</name>
<protein>
    <submittedName>
        <fullName evidence="3">mTERF domain-containing protein 1, mitochondrial</fullName>
    </submittedName>
</protein>
<dbReference type="Gene3D" id="1.25.70.10">
    <property type="entry name" value="Transcription termination factor 3, mitochondrial"/>
    <property type="match status" value="2"/>
</dbReference>
<comment type="caution">
    <text evidence="3">The sequence shown here is derived from an EMBL/GenBank/DDBJ whole genome shotgun (WGS) entry which is preliminary data.</text>
</comment>
<dbReference type="Proteomes" id="UP000186817">
    <property type="component" value="Unassembled WGS sequence"/>
</dbReference>
<comment type="similarity">
    <text evidence="1">Belongs to the mTERF family.</text>
</comment>
<dbReference type="PANTHER" id="PTHR13068">
    <property type="entry name" value="CGI-12 PROTEIN-RELATED"/>
    <property type="match status" value="1"/>
</dbReference>
<dbReference type="GO" id="GO:0003676">
    <property type="term" value="F:nucleic acid binding"/>
    <property type="evidence" value="ECO:0007669"/>
    <property type="project" value="InterPro"/>
</dbReference>
<organism evidence="3 4">
    <name type="scientific">Symbiodinium microadriaticum</name>
    <name type="common">Dinoflagellate</name>
    <name type="synonym">Zooxanthella microadriatica</name>
    <dbReference type="NCBI Taxonomy" id="2951"/>
    <lineage>
        <taxon>Eukaryota</taxon>
        <taxon>Sar</taxon>
        <taxon>Alveolata</taxon>
        <taxon>Dinophyceae</taxon>
        <taxon>Suessiales</taxon>
        <taxon>Symbiodiniaceae</taxon>
        <taxon>Symbiodinium</taxon>
    </lineage>
</organism>
<dbReference type="InterPro" id="IPR038538">
    <property type="entry name" value="MTERF_sf"/>
</dbReference>
<evidence type="ECO:0000256" key="1">
    <source>
        <dbReference type="ARBA" id="ARBA00007692"/>
    </source>
</evidence>
<keyword evidence="4" id="KW-1185">Reference proteome</keyword>
<dbReference type="AlphaFoldDB" id="A0A1Q9E3M9"/>
<dbReference type="SMART" id="SM00733">
    <property type="entry name" value="Mterf"/>
    <property type="match status" value="8"/>
</dbReference>
<sequence length="569" mass="63363">MSSAQAEELVVKCPALARYGIDDKLKPMIQELEAWGLKKPQIANALSRYPPILRCSLEKNLKPTVRWLQDLGMTKADVSKVIVRLGLSKVEVVKVCARAPALLGYSIDENMKRTVHWFRELGLTETEVSKVIVRCPQVMGCSIEENLKPKVQWFRRDVGLARKHVATSIVRCPSVLGFSIENRLQPTRQWLQDLGLSKAEVAKVVSRLPAVLGLNIEKNLKLKVQWLRHLGLVEAEVANVMLGSPQLFAMSLQRNLKPKLRWLSELFSAERVRFLLVRYPYIFSRSHERWARRIQVLRRSGELSSFGPAMMLTDAKFAMRFENQRAVLLSKRPRGQVDAISVVSGGPFFSPAEGAGGTRVGYPSLPLRAQAIGTDLSGKGAYCGERLYLKVLCMRAFTCSFWGSLALVSCGACVVQSPPSWWKAGHPRRRPGSLAEAELLSHLAVLLLPEEPIAELFRDFPVEKQEGWGSNTLSPDLAVYGALETEEAALFLEYDGYYRHLTPAGKTADSRKTAVLLDSSPAGSYVLRIVHAHRRLELSCGLGEVVVDPWKPGHDPSLVKALFMSLSSC</sequence>